<sequence>MSGRSSFQGAHAPSTASDEDESTYIQKTNTLQWVRISLCGLIVILALTVIGTEGHALQYYNRTVQYEKVYLSLWPQYLDLRPTIALIVCGIILALQGMAFLTAALSPSPRSRIFFLNSLTTAVSAMGFFASLIAVTLSLVYTNPHSDNGTYEGETIHSWTCTWGIKGGRDARGEKIDPVKNFPRLCSETRASFALMCTLLLLQFALCISAGVGWKLEIGMKRKRNESALQSDKQSV</sequence>
<accession>A0ACB8UP62</accession>
<name>A0ACB8UP62_9EURO</name>
<reference evidence="1" key="1">
    <citation type="journal article" date="2022" name="bioRxiv">
        <title>Population genetic analysis of Ophidiomyces ophidiicola, the causative agent of snake fungal disease, indicates recent introductions to the USA.</title>
        <authorList>
            <person name="Ladner J.T."/>
            <person name="Palmer J.M."/>
            <person name="Ettinger C.L."/>
            <person name="Stajich J.E."/>
            <person name="Farrell T.M."/>
            <person name="Glorioso B.M."/>
            <person name="Lawson B."/>
            <person name="Price S.J."/>
            <person name="Stengle A.G."/>
            <person name="Grear D.A."/>
            <person name="Lorch J.M."/>
        </authorList>
    </citation>
    <scope>NUCLEOTIDE SEQUENCE</scope>
    <source>
        <strain evidence="1">NWHC 24266-5</strain>
    </source>
</reference>
<protein>
    <submittedName>
        <fullName evidence="1">Uncharacterized protein</fullName>
    </submittedName>
</protein>
<proteinExistence type="predicted"/>
<evidence type="ECO:0000313" key="1">
    <source>
        <dbReference type="EMBL" id="KAI2382481.1"/>
    </source>
</evidence>
<comment type="caution">
    <text evidence="1">The sequence shown here is derived from an EMBL/GenBank/DDBJ whole genome shotgun (WGS) entry which is preliminary data.</text>
</comment>
<gene>
    <name evidence="1" type="ORF">LOY88_005999</name>
</gene>
<organism evidence="1">
    <name type="scientific">Ophidiomyces ophidiicola</name>
    <dbReference type="NCBI Taxonomy" id="1387563"/>
    <lineage>
        <taxon>Eukaryota</taxon>
        <taxon>Fungi</taxon>
        <taxon>Dikarya</taxon>
        <taxon>Ascomycota</taxon>
        <taxon>Pezizomycotina</taxon>
        <taxon>Eurotiomycetes</taxon>
        <taxon>Eurotiomycetidae</taxon>
        <taxon>Onygenales</taxon>
        <taxon>Onygenaceae</taxon>
        <taxon>Ophidiomyces</taxon>
    </lineage>
</organism>
<dbReference type="EMBL" id="JALBCA010000122">
    <property type="protein sequence ID" value="KAI2382481.1"/>
    <property type="molecule type" value="Genomic_DNA"/>
</dbReference>